<dbReference type="AlphaFoldDB" id="A0A9P5PRD9"/>
<comment type="caution">
    <text evidence="1">The sequence shown here is derived from an EMBL/GenBank/DDBJ whole genome shotgun (WGS) entry which is preliminary data.</text>
</comment>
<dbReference type="EMBL" id="JADNRY010000068">
    <property type="protein sequence ID" value="KAF9067807.1"/>
    <property type="molecule type" value="Genomic_DNA"/>
</dbReference>
<accession>A0A9P5PRD9</accession>
<gene>
    <name evidence="1" type="ORF">BDP27DRAFT_1422540</name>
</gene>
<evidence type="ECO:0000313" key="1">
    <source>
        <dbReference type="EMBL" id="KAF9067807.1"/>
    </source>
</evidence>
<dbReference type="Proteomes" id="UP000772434">
    <property type="component" value="Unassembled WGS sequence"/>
</dbReference>
<name>A0A9P5PRD9_9AGAR</name>
<keyword evidence="2" id="KW-1185">Reference proteome</keyword>
<proteinExistence type="predicted"/>
<organism evidence="1 2">
    <name type="scientific">Rhodocollybia butyracea</name>
    <dbReference type="NCBI Taxonomy" id="206335"/>
    <lineage>
        <taxon>Eukaryota</taxon>
        <taxon>Fungi</taxon>
        <taxon>Dikarya</taxon>
        <taxon>Basidiomycota</taxon>
        <taxon>Agaricomycotina</taxon>
        <taxon>Agaricomycetes</taxon>
        <taxon>Agaricomycetidae</taxon>
        <taxon>Agaricales</taxon>
        <taxon>Marasmiineae</taxon>
        <taxon>Omphalotaceae</taxon>
        <taxon>Rhodocollybia</taxon>
    </lineage>
</organism>
<dbReference type="OrthoDB" id="2980832at2759"/>
<reference evidence="1" key="1">
    <citation type="submission" date="2020-11" db="EMBL/GenBank/DDBJ databases">
        <authorList>
            <consortium name="DOE Joint Genome Institute"/>
            <person name="Ahrendt S."/>
            <person name="Riley R."/>
            <person name="Andreopoulos W."/>
            <person name="Labutti K."/>
            <person name="Pangilinan J."/>
            <person name="Ruiz-Duenas F.J."/>
            <person name="Barrasa J.M."/>
            <person name="Sanchez-Garcia M."/>
            <person name="Camarero S."/>
            <person name="Miyauchi S."/>
            <person name="Serrano A."/>
            <person name="Linde D."/>
            <person name="Babiker R."/>
            <person name="Drula E."/>
            <person name="Ayuso-Fernandez I."/>
            <person name="Pacheco R."/>
            <person name="Padilla G."/>
            <person name="Ferreira P."/>
            <person name="Barriuso J."/>
            <person name="Kellner H."/>
            <person name="Castanera R."/>
            <person name="Alfaro M."/>
            <person name="Ramirez L."/>
            <person name="Pisabarro A.G."/>
            <person name="Kuo A."/>
            <person name="Tritt A."/>
            <person name="Lipzen A."/>
            <person name="He G."/>
            <person name="Yan M."/>
            <person name="Ng V."/>
            <person name="Cullen D."/>
            <person name="Martin F."/>
            <person name="Rosso M.-N."/>
            <person name="Henrissat B."/>
            <person name="Hibbett D."/>
            <person name="Martinez A.T."/>
            <person name="Grigoriev I.V."/>
        </authorList>
    </citation>
    <scope>NUCLEOTIDE SEQUENCE</scope>
    <source>
        <strain evidence="1">AH 40177</strain>
    </source>
</reference>
<protein>
    <submittedName>
        <fullName evidence="1">Uncharacterized protein</fullName>
    </submittedName>
</protein>
<evidence type="ECO:0000313" key="2">
    <source>
        <dbReference type="Proteomes" id="UP000772434"/>
    </source>
</evidence>
<sequence>MFLARHPEGYPAQHAVTLFPASLTGAGLSMASTQSPSLPFLTPPSTPPQGQRVVVMSSESSPSISQLPSRVRSYMPSTLESEFKTSLMLTMDSLDSLLTSSSQNKKSPVYAVKELGSLGATVYVDRKRAKKAVWKHRAEGTLHSVQITPSLTDAFDFAAGSGRPENVGVELRLQAAPSWLLRDEAFSWHGEENILYSLFEHVAEVLPSAPWRPQEMQFYLSLYWTAKIKPIYMEEIACQVKAAKEAGQKKPAMINIANDVTKRLWAAESEEVKAEVRAMVDEHHAQKTKEYNFARENPGTKTGSDYYLALVSLSALLQKLVDACQDYFGMATTIMLCRPIPESNGNVDPSLLPTKQSLLTRPVLSDALSVGVALNNASLGAVSNILSTTPSARAVPNGNSLVGVASNHACSTTTSPDSTPLAAVPTEHTHSTVSSMPLVEVVPNCDSLSAETPLNGTPLAGIPSLSTDLVLSNAPSAGTSLHGINGSSAERWSFCGNISEQYSFGWRAFSFAWSSSNSLYAGLVLSNAPSAGITPSGTPLVGLTPLDSTPLAGVVPTDAPSAGTSLRSTSLAGVVSLSMGLVTNGAPSQGTSLNGTPLVGVISLSTGLVSSDAPSAASAGVPTNASLTDISSEHARSQTVFLQAKVGLPAEAVSEDVASLEKEWPLTELPDWIQKFYTVFREESCGKIPLTFQPVQIAAWFKNCRNPKKMMKVWSPEDGSAWREEWWAYWHSIQPMGHVEKGKLICPESLNWDELRDKGGANRLLLIMLTLLWWGHDTHTGTCKADHPENWGDWRLAVGDVWYVWIVSLLME</sequence>